<sequence>MAKVGEDAGVGEAAAVDEEERESLADEEEDESVVDEEAEDSASPSSEMSFEESEGDDDSDVMSTSQWKPAVKESNPALLEQKFFPLCGSRIMMCCTCSGVCRGRCSLYAGGGPRCAALLPEFAQHAEFHFGLLRLSLMIQRPEY</sequence>
<dbReference type="Proteomes" id="UP001331761">
    <property type="component" value="Unassembled WGS sequence"/>
</dbReference>
<evidence type="ECO:0000256" key="1">
    <source>
        <dbReference type="SAM" id="MobiDB-lite"/>
    </source>
</evidence>
<comment type="caution">
    <text evidence="2">The sequence shown here is derived from an EMBL/GenBank/DDBJ whole genome shotgun (WGS) entry which is preliminary data.</text>
</comment>
<feature type="region of interest" description="Disordered" evidence="1">
    <location>
        <begin position="1"/>
        <end position="71"/>
    </location>
</feature>
<evidence type="ECO:0000313" key="3">
    <source>
        <dbReference type="Proteomes" id="UP001331761"/>
    </source>
</evidence>
<accession>A0AAN8FIK0</accession>
<name>A0AAN8FIK0_TRICO</name>
<gene>
    <name evidence="2" type="ORF">GCK32_013297</name>
</gene>
<dbReference type="EMBL" id="WIXE01025525">
    <property type="protein sequence ID" value="KAK5964658.1"/>
    <property type="molecule type" value="Genomic_DNA"/>
</dbReference>
<reference evidence="2 3" key="1">
    <citation type="submission" date="2019-10" db="EMBL/GenBank/DDBJ databases">
        <title>Assembly and Annotation for the nematode Trichostrongylus colubriformis.</title>
        <authorList>
            <person name="Martin J."/>
        </authorList>
    </citation>
    <scope>NUCLEOTIDE SEQUENCE [LARGE SCALE GENOMIC DNA]</scope>
    <source>
        <strain evidence="2">G859</strain>
        <tissue evidence="2">Whole worm</tissue>
    </source>
</reference>
<evidence type="ECO:0000313" key="2">
    <source>
        <dbReference type="EMBL" id="KAK5964658.1"/>
    </source>
</evidence>
<feature type="compositionally biased region" description="Acidic residues" evidence="1">
    <location>
        <begin position="15"/>
        <end position="40"/>
    </location>
</feature>
<protein>
    <submittedName>
        <fullName evidence="2">Uncharacterized protein</fullName>
    </submittedName>
</protein>
<proteinExistence type="predicted"/>
<keyword evidence="3" id="KW-1185">Reference proteome</keyword>
<feature type="compositionally biased region" description="Acidic residues" evidence="1">
    <location>
        <begin position="49"/>
        <end position="60"/>
    </location>
</feature>
<organism evidence="2 3">
    <name type="scientific">Trichostrongylus colubriformis</name>
    <name type="common">Black scour worm</name>
    <dbReference type="NCBI Taxonomy" id="6319"/>
    <lineage>
        <taxon>Eukaryota</taxon>
        <taxon>Metazoa</taxon>
        <taxon>Ecdysozoa</taxon>
        <taxon>Nematoda</taxon>
        <taxon>Chromadorea</taxon>
        <taxon>Rhabditida</taxon>
        <taxon>Rhabditina</taxon>
        <taxon>Rhabditomorpha</taxon>
        <taxon>Strongyloidea</taxon>
        <taxon>Trichostrongylidae</taxon>
        <taxon>Trichostrongylus</taxon>
    </lineage>
</organism>
<dbReference type="AlphaFoldDB" id="A0AAN8FIK0"/>